<sequence>MTVTRPTHDVVIVGGGHNALVAAAYLARAGRSVVVLERLDHTGGAAVSESPWAGVSARLSRYSYLVSLLPARIVDDLGLRLTLRRRRYSSYTPDPTDPARGVLVDTGDARVTDASFHRTAGSTAEADRYRSRSARVTPLARTVFPSMTEPLPTASALRAALGDDALWDAITARPLGTLLRDSLESDLVRGIALTDGLIGTFSHADDASLRQNRCYLYHVIGGGTGDWDVPVGGMGHVTAELDRAARDAGAEIRTGAPVTSVSPDGEVRYGGTDAGVVAGRLVLAAVGPAVLDHLLAAAGADVQRAPEPEGAQVKVNMLLRRLPRLHDRHVAPAAAFAGTFHVNETMTQLNTAYTEAVAGRIPEPLPAEIYCHSLTDPSILGAELQEAGAQTLTLFGLQVPHRLLDGSDPDAMRATLLAAAERSLDSVLAEPLADCIWETPTGAPCIEARTTADLEESLGMTGGDIFHGPLSWAWREDEADAASPAEAWGVDTAHSRILRCGSSAARGGAVSGLGGHNAAMAALALLPGG</sequence>
<dbReference type="Proteomes" id="UP001500274">
    <property type="component" value="Unassembled WGS sequence"/>
</dbReference>
<proteinExistence type="predicted"/>
<dbReference type="Gene3D" id="3.50.50.60">
    <property type="entry name" value="FAD/NAD(P)-binding domain"/>
    <property type="match status" value="2"/>
</dbReference>
<dbReference type="SUPFAM" id="SSF51905">
    <property type="entry name" value="FAD/NAD(P)-binding domain"/>
    <property type="match status" value="1"/>
</dbReference>
<dbReference type="PANTHER" id="PTHR10668">
    <property type="entry name" value="PHYTOENE DEHYDROGENASE"/>
    <property type="match status" value="1"/>
</dbReference>
<dbReference type="RefSeq" id="WP_344228854.1">
    <property type="nucleotide sequence ID" value="NZ_BAAARI010000012.1"/>
</dbReference>
<dbReference type="EMBL" id="BAAARI010000012">
    <property type="protein sequence ID" value="GAA2579486.1"/>
    <property type="molecule type" value="Genomic_DNA"/>
</dbReference>
<evidence type="ECO:0000313" key="2">
    <source>
        <dbReference type="Proteomes" id="UP001500274"/>
    </source>
</evidence>
<name>A0ABN3PFI6_9MICO</name>
<protein>
    <submittedName>
        <fullName evidence="1">NAD(P)/FAD-dependent oxidoreductase</fullName>
    </submittedName>
</protein>
<comment type="caution">
    <text evidence="1">The sequence shown here is derived from an EMBL/GenBank/DDBJ whole genome shotgun (WGS) entry which is preliminary data.</text>
</comment>
<organism evidence="1 2">
    <name type="scientific">Microbacterium binotii</name>
    <dbReference type="NCBI Taxonomy" id="462710"/>
    <lineage>
        <taxon>Bacteria</taxon>
        <taxon>Bacillati</taxon>
        <taxon>Actinomycetota</taxon>
        <taxon>Actinomycetes</taxon>
        <taxon>Micrococcales</taxon>
        <taxon>Microbacteriaceae</taxon>
        <taxon>Microbacterium</taxon>
    </lineage>
</organism>
<gene>
    <name evidence="1" type="ORF">GCM10009862_18390</name>
</gene>
<evidence type="ECO:0000313" key="1">
    <source>
        <dbReference type="EMBL" id="GAA2579486.1"/>
    </source>
</evidence>
<dbReference type="InterPro" id="IPR036188">
    <property type="entry name" value="FAD/NAD-bd_sf"/>
</dbReference>
<accession>A0ABN3PFI6</accession>
<keyword evidence="2" id="KW-1185">Reference proteome</keyword>
<dbReference type="Pfam" id="PF13450">
    <property type="entry name" value="NAD_binding_8"/>
    <property type="match status" value="1"/>
</dbReference>
<dbReference type="PANTHER" id="PTHR10668:SF103">
    <property type="entry name" value="PYRIDINE NUCLEOTIDE-DISULFIDE OXIDOREDUCTASE DOMAIN-CONTAINING PROTEIN 2"/>
    <property type="match status" value="1"/>
</dbReference>
<reference evidence="1 2" key="1">
    <citation type="journal article" date="2019" name="Int. J. Syst. Evol. Microbiol.">
        <title>The Global Catalogue of Microorganisms (GCM) 10K type strain sequencing project: providing services to taxonomists for standard genome sequencing and annotation.</title>
        <authorList>
            <consortium name="The Broad Institute Genomics Platform"/>
            <consortium name="The Broad Institute Genome Sequencing Center for Infectious Disease"/>
            <person name="Wu L."/>
            <person name="Ma J."/>
        </authorList>
    </citation>
    <scope>NUCLEOTIDE SEQUENCE [LARGE SCALE GENOMIC DNA]</scope>
    <source>
        <strain evidence="1 2">JCM 16365</strain>
    </source>
</reference>